<accession>A0AAN8FL27</accession>
<proteinExistence type="predicted"/>
<dbReference type="PANTHER" id="PTHR22900">
    <property type="entry name" value="PROTEIN CBG14245-RELATED"/>
    <property type="match status" value="1"/>
</dbReference>
<dbReference type="GO" id="GO:0050650">
    <property type="term" value="P:chondroitin sulfate proteoglycan biosynthetic process"/>
    <property type="evidence" value="ECO:0007669"/>
    <property type="project" value="InterPro"/>
</dbReference>
<protein>
    <recommendedName>
        <fullName evidence="3">Carbohydrate sulfotransferase</fullName>
    </recommendedName>
</protein>
<evidence type="ECO:0000313" key="1">
    <source>
        <dbReference type="EMBL" id="KAK5972523.1"/>
    </source>
</evidence>
<reference evidence="1 2" key="1">
    <citation type="submission" date="2019-10" db="EMBL/GenBank/DDBJ databases">
        <title>Assembly and Annotation for the nematode Trichostrongylus colubriformis.</title>
        <authorList>
            <person name="Martin J."/>
        </authorList>
    </citation>
    <scope>NUCLEOTIDE SEQUENCE [LARGE SCALE GENOMIC DNA]</scope>
    <source>
        <strain evidence="1">G859</strain>
        <tissue evidence="1">Whole worm</tissue>
    </source>
</reference>
<dbReference type="PANTHER" id="PTHR22900:SF13">
    <property type="entry name" value="CARBOHYDRATE SULFOTRANSFERASE-RELATED"/>
    <property type="match status" value="1"/>
</dbReference>
<keyword evidence="2" id="KW-1185">Reference proteome</keyword>
<name>A0AAN8FL27_TRICO</name>
<organism evidence="1 2">
    <name type="scientific">Trichostrongylus colubriformis</name>
    <name type="common">Black scour worm</name>
    <dbReference type="NCBI Taxonomy" id="6319"/>
    <lineage>
        <taxon>Eukaryota</taxon>
        <taxon>Metazoa</taxon>
        <taxon>Ecdysozoa</taxon>
        <taxon>Nematoda</taxon>
        <taxon>Chromadorea</taxon>
        <taxon>Rhabditida</taxon>
        <taxon>Rhabditina</taxon>
        <taxon>Rhabditomorpha</taxon>
        <taxon>Strongyloidea</taxon>
        <taxon>Trichostrongylidae</taxon>
        <taxon>Trichostrongylus</taxon>
    </lineage>
</organism>
<dbReference type="GO" id="GO:0047756">
    <property type="term" value="F:chondroitin 4-sulfotransferase activity"/>
    <property type="evidence" value="ECO:0007669"/>
    <property type="project" value="InterPro"/>
</dbReference>
<comment type="caution">
    <text evidence="1">The sequence shown here is derived from an EMBL/GenBank/DDBJ whole genome shotgun (WGS) entry which is preliminary data.</text>
</comment>
<dbReference type="EMBL" id="WIXE01016572">
    <property type="protein sequence ID" value="KAK5972523.1"/>
    <property type="molecule type" value="Genomic_DNA"/>
</dbReference>
<dbReference type="GO" id="GO:1902884">
    <property type="term" value="P:positive regulation of response to oxidative stress"/>
    <property type="evidence" value="ECO:0007669"/>
    <property type="project" value="InterPro"/>
</dbReference>
<gene>
    <name evidence="1" type="ORF">GCK32_011664</name>
</gene>
<dbReference type="InterPro" id="IPR007669">
    <property type="entry name" value="Chst-1-like"/>
</dbReference>
<dbReference type="Pfam" id="PF03567">
    <property type="entry name" value="Sulfotransfer_2"/>
    <property type="match status" value="1"/>
</dbReference>
<dbReference type="InterPro" id="IPR005331">
    <property type="entry name" value="Sulfotransferase"/>
</dbReference>
<dbReference type="AlphaFoldDB" id="A0AAN8FL27"/>
<dbReference type="Proteomes" id="UP001331761">
    <property type="component" value="Unassembled WGS sequence"/>
</dbReference>
<dbReference type="GO" id="GO:0016020">
    <property type="term" value="C:membrane"/>
    <property type="evidence" value="ECO:0007669"/>
    <property type="project" value="InterPro"/>
</dbReference>
<sequence>MCEDFQQSQMKEQEINPLVKIVEKPPSSRRQYCTQDDAGKCVPALYPYATKYRITEKYRLIGCAVEKNFSTMLTAILCYLYDEKKFLEYKRNFSTEAYHRRFCASRNEYSTLAEIAGNLTNTSMDGWQKIAVVRDPLEKFVSGFTDKCIREKTWKKFPGRCNKCKTNLKCFMERQYTRLLRRAEGGRSPVNFDDDHFSPQNWRCEFSTHLHEFLILNFDTLDSSGFMNNLLKLLKKSNVTENSIGFIKSSVELKRTPHSTKDTVERDQTKRAILSNPYLLDLLIKMYFFDYVLFGYRIPDVQAGVSD</sequence>
<evidence type="ECO:0000313" key="2">
    <source>
        <dbReference type="Proteomes" id="UP001331761"/>
    </source>
</evidence>
<evidence type="ECO:0008006" key="3">
    <source>
        <dbReference type="Google" id="ProtNLM"/>
    </source>
</evidence>